<name>A0ABQ1FK32_9GAMM</name>
<sequence length="208" mass="23074">MKMVVSRDWIDNAPDDTQVKVRTSRYFSAHHMMSEAAREALEGASEQSALTAIIMSAMAAEALANAVGGLILGDVWKDIEKNLSPWGKYRLICRELKIPCKGVVDWERLKRLFTLRNEIAHAKPERVESTLEMTMGEHKASWLGDITIFGASKLEKKLTKEMAREAVEAFERIWDILVAALDGGNKSVIDGDCAWIDVAPADVISPSS</sequence>
<dbReference type="Proteomes" id="UP000620046">
    <property type="component" value="Unassembled WGS sequence"/>
</dbReference>
<protein>
    <recommendedName>
        <fullName evidence="3">RiboL-PSP-HEPN domain-containing protein</fullName>
    </recommendedName>
</protein>
<dbReference type="EMBL" id="BMJA01000001">
    <property type="protein sequence ID" value="GGA19521.1"/>
    <property type="molecule type" value="Genomic_DNA"/>
</dbReference>
<keyword evidence="2" id="KW-1185">Reference proteome</keyword>
<reference evidence="2" key="1">
    <citation type="journal article" date="2019" name="Int. J. Syst. Evol. Microbiol.">
        <title>The Global Catalogue of Microorganisms (GCM) 10K type strain sequencing project: providing services to taxonomists for standard genome sequencing and annotation.</title>
        <authorList>
            <consortium name="The Broad Institute Genomics Platform"/>
            <consortium name="The Broad Institute Genome Sequencing Center for Infectious Disease"/>
            <person name="Wu L."/>
            <person name="Ma J."/>
        </authorList>
    </citation>
    <scope>NUCLEOTIDE SEQUENCE [LARGE SCALE GENOMIC DNA]</scope>
    <source>
        <strain evidence="2">CGMCC 1.15439</strain>
    </source>
</reference>
<comment type="caution">
    <text evidence="1">The sequence shown here is derived from an EMBL/GenBank/DDBJ whole genome shotgun (WGS) entry which is preliminary data.</text>
</comment>
<organism evidence="1 2">
    <name type="scientific">Dyella nitratireducens</name>
    <dbReference type="NCBI Taxonomy" id="1849580"/>
    <lineage>
        <taxon>Bacteria</taxon>
        <taxon>Pseudomonadati</taxon>
        <taxon>Pseudomonadota</taxon>
        <taxon>Gammaproteobacteria</taxon>
        <taxon>Lysobacterales</taxon>
        <taxon>Rhodanobacteraceae</taxon>
        <taxon>Dyella</taxon>
    </lineage>
</organism>
<evidence type="ECO:0008006" key="3">
    <source>
        <dbReference type="Google" id="ProtNLM"/>
    </source>
</evidence>
<accession>A0ABQ1FK32</accession>
<evidence type="ECO:0000313" key="2">
    <source>
        <dbReference type="Proteomes" id="UP000620046"/>
    </source>
</evidence>
<gene>
    <name evidence="1" type="ORF">GCM10010981_04410</name>
</gene>
<dbReference type="RefSeq" id="WP_188792633.1">
    <property type="nucleotide sequence ID" value="NZ_BMJA01000001.1"/>
</dbReference>
<proteinExistence type="predicted"/>
<evidence type="ECO:0000313" key="1">
    <source>
        <dbReference type="EMBL" id="GGA19521.1"/>
    </source>
</evidence>